<dbReference type="RefSeq" id="WP_243647502.1">
    <property type="nucleotide sequence ID" value="NZ_SGXF01000001.1"/>
</dbReference>
<dbReference type="PROSITE" id="PS50965">
    <property type="entry name" value="NERD"/>
    <property type="match status" value="1"/>
</dbReference>
<evidence type="ECO:0000313" key="2">
    <source>
        <dbReference type="EMBL" id="RZT03024.1"/>
    </source>
</evidence>
<dbReference type="Proteomes" id="UP000292927">
    <property type="component" value="Unassembled WGS sequence"/>
</dbReference>
<dbReference type="InterPro" id="IPR013498">
    <property type="entry name" value="Topo_IA_Znf"/>
</dbReference>
<dbReference type="EMBL" id="SGXF01000001">
    <property type="protein sequence ID" value="RZT03024.1"/>
    <property type="molecule type" value="Genomic_DNA"/>
</dbReference>
<feature type="domain" description="NERD" evidence="1">
    <location>
        <begin position="56"/>
        <end position="176"/>
    </location>
</feature>
<reference evidence="2 3" key="1">
    <citation type="submission" date="2019-02" db="EMBL/GenBank/DDBJ databases">
        <title>Genomic Encyclopedia of Type Strains, Phase IV (KMG-IV): sequencing the most valuable type-strain genomes for metagenomic binning, comparative biology and taxonomic classification.</title>
        <authorList>
            <person name="Goeker M."/>
        </authorList>
    </citation>
    <scope>NUCLEOTIDE SEQUENCE [LARGE SCALE GENOMIC DNA]</scope>
    <source>
        <strain evidence="2 3">DSM 29486</strain>
    </source>
</reference>
<proteinExistence type="predicted"/>
<dbReference type="SUPFAM" id="SSF57783">
    <property type="entry name" value="Zinc beta-ribbon"/>
    <property type="match status" value="1"/>
</dbReference>
<dbReference type="GO" id="GO:0003916">
    <property type="term" value="F:DNA topoisomerase activity"/>
    <property type="evidence" value="ECO:0007669"/>
    <property type="project" value="InterPro"/>
</dbReference>
<keyword evidence="2" id="KW-0413">Isomerase</keyword>
<organism evidence="2 3">
    <name type="scientific">Cuneatibacter caecimuris</name>
    <dbReference type="NCBI Taxonomy" id="1796618"/>
    <lineage>
        <taxon>Bacteria</taxon>
        <taxon>Bacillati</taxon>
        <taxon>Bacillota</taxon>
        <taxon>Clostridia</taxon>
        <taxon>Lachnospirales</taxon>
        <taxon>Lachnospiraceae</taxon>
        <taxon>Cuneatibacter</taxon>
    </lineage>
</organism>
<dbReference type="InterPro" id="IPR011528">
    <property type="entry name" value="NERD"/>
</dbReference>
<name>A0A4Q7PQ18_9FIRM</name>
<dbReference type="AlphaFoldDB" id="A0A4Q7PQ18"/>
<dbReference type="Pfam" id="PF08378">
    <property type="entry name" value="NERD"/>
    <property type="match status" value="1"/>
</dbReference>
<dbReference type="Pfam" id="PF01396">
    <property type="entry name" value="Zn_ribbon_Top1"/>
    <property type="match status" value="1"/>
</dbReference>
<dbReference type="GO" id="GO:0006265">
    <property type="term" value="P:DNA topological change"/>
    <property type="evidence" value="ECO:0007669"/>
    <property type="project" value="InterPro"/>
</dbReference>
<protein>
    <submittedName>
        <fullName evidence="2">Topoisomerase-like DNA binding C4 zinc finger protein</fullName>
    </submittedName>
</protein>
<comment type="caution">
    <text evidence="2">The sequence shown here is derived from an EMBL/GenBank/DDBJ whole genome shotgun (WGS) entry which is preliminary data.</text>
</comment>
<keyword evidence="3" id="KW-1185">Reference proteome</keyword>
<dbReference type="GO" id="GO:0005694">
    <property type="term" value="C:chromosome"/>
    <property type="evidence" value="ECO:0007669"/>
    <property type="project" value="InterPro"/>
</dbReference>
<evidence type="ECO:0000313" key="3">
    <source>
        <dbReference type="Proteomes" id="UP000292927"/>
    </source>
</evidence>
<dbReference type="Gene3D" id="3.30.65.10">
    <property type="entry name" value="Bacterial Topoisomerase I, domain 1"/>
    <property type="match status" value="1"/>
</dbReference>
<dbReference type="GO" id="GO:0003677">
    <property type="term" value="F:DNA binding"/>
    <property type="evidence" value="ECO:0007669"/>
    <property type="project" value="InterPro"/>
</dbReference>
<accession>A0A4Q7PQ18</accession>
<gene>
    <name evidence="2" type="ORF">EV209_1157</name>
</gene>
<evidence type="ECO:0000259" key="1">
    <source>
        <dbReference type="PROSITE" id="PS50965"/>
    </source>
</evidence>
<sequence length="304" mass="34818">MGSEEATQIENMYEAFGGFGLKKMGGLMWICREGKTIMAKGLIDLLLDSIFDANWTGRHGEKLTERELKLVKLFGRKGRILRNVYVPKENGETSEIDVLFITQKGIFVIESKNYSGWIFGDEKAGYWTAMLPNKEKNRFYNPIKQNKTHMKWLGQYLGENIPLFSIIVFSNRCELKKVAVESTDIRVIKRDLLYAAVRDIWDNVSDALNEEKVNEVYRKLEVLIHVDQAMKEAHIENINKKFKPAERPQIFKNEVQAVPKDSSLICPSCGGTLKLRVAKKGNNAGNSFYGCSNYPKCRYVKDIE</sequence>